<name>A0ACC7NV23_9BACL</name>
<gene>
    <name evidence="1" type="ORF">ACI1P1_06360</name>
</gene>
<proteinExistence type="predicted"/>
<keyword evidence="2" id="KW-1185">Reference proteome</keyword>
<keyword evidence="1" id="KW-0548">Nucleotidyltransferase</keyword>
<dbReference type="Proteomes" id="UP001631969">
    <property type="component" value="Unassembled WGS sequence"/>
</dbReference>
<keyword evidence="1" id="KW-0808">Transferase</keyword>
<dbReference type="EMBL" id="JBJURJ010000003">
    <property type="protein sequence ID" value="MFM9327926.1"/>
    <property type="molecule type" value="Genomic_DNA"/>
</dbReference>
<sequence length="203" mass="22206">MLTGAILAGGQNRRMGKEKALLPFSGELLIQRQIRTLSEVCEEIIVVTNQPTLFLPVLDRSIRIITDYYPGKGPLSGMHAALALARNPEVWIVGCDMPFLSSSAATAMQELKATLKCDAVVPVIEGRSHPLHGIYSKGCADAISALLLSGESRVSEMLRMIYWQEAPEAHFEEKHIGLEFVTNMNTPEEYESALKHAGEAALS</sequence>
<protein>
    <submittedName>
        <fullName evidence="1">Molybdenum cofactor guanylyltransferase</fullName>
    </submittedName>
</protein>
<organism evidence="1 2">
    <name type="scientific">Paenibacillus mesotrionivorans</name>
    <dbReference type="NCBI Taxonomy" id="3160968"/>
    <lineage>
        <taxon>Bacteria</taxon>
        <taxon>Bacillati</taxon>
        <taxon>Bacillota</taxon>
        <taxon>Bacilli</taxon>
        <taxon>Bacillales</taxon>
        <taxon>Paenibacillaceae</taxon>
        <taxon>Paenibacillus</taxon>
    </lineage>
</organism>
<comment type="caution">
    <text evidence="1">The sequence shown here is derived from an EMBL/GenBank/DDBJ whole genome shotgun (WGS) entry which is preliminary data.</text>
</comment>
<evidence type="ECO:0000313" key="1">
    <source>
        <dbReference type="EMBL" id="MFM9327926.1"/>
    </source>
</evidence>
<reference evidence="1" key="1">
    <citation type="submission" date="2024-12" db="EMBL/GenBank/DDBJ databases">
        <authorList>
            <person name="Wu N."/>
        </authorList>
    </citation>
    <scope>NUCLEOTIDE SEQUENCE</scope>
    <source>
        <strain evidence="1">P15</strain>
    </source>
</reference>
<accession>A0ACC7NV23</accession>
<evidence type="ECO:0000313" key="2">
    <source>
        <dbReference type="Proteomes" id="UP001631969"/>
    </source>
</evidence>